<dbReference type="AlphaFoldDB" id="A0A8S1E4U2"/>
<name>A0A8S1E4U2_9INSE</name>
<comment type="caution">
    <text evidence="2">The sequence shown here is derived from an EMBL/GenBank/DDBJ whole genome shotgun (WGS) entry which is preliminary data.</text>
</comment>
<feature type="compositionally biased region" description="Acidic residues" evidence="1">
    <location>
        <begin position="136"/>
        <end position="151"/>
    </location>
</feature>
<organism evidence="2 3">
    <name type="scientific">Cloeon dipterum</name>
    <dbReference type="NCBI Taxonomy" id="197152"/>
    <lineage>
        <taxon>Eukaryota</taxon>
        <taxon>Metazoa</taxon>
        <taxon>Ecdysozoa</taxon>
        <taxon>Arthropoda</taxon>
        <taxon>Hexapoda</taxon>
        <taxon>Insecta</taxon>
        <taxon>Pterygota</taxon>
        <taxon>Palaeoptera</taxon>
        <taxon>Ephemeroptera</taxon>
        <taxon>Pisciforma</taxon>
        <taxon>Baetidae</taxon>
        <taxon>Cloeon</taxon>
    </lineage>
</organism>
<feature type="compositionally biased region" description="Basic and acidic residues" evidence="1">
    <location>
        <begin position="56"/>
        <end position="72"/>
    </location>
</feature>
<dbReference type="Proteomes" id="UP000494165">
    <property type="component" value="Unassembled WGS sequence"/>
</dbReference>
<evidence type="ECO:0000256" key="1">
    <source>
        <dbReference type="SAM" id="MobiDB-lite"/>
    </source>
</evidence>
<feature type="region of interest" description="Disordered" evidence="1">
    <location>
        <begin position="91"/>
        <end position="129"/>
    </location>
</feature>
<feature type="region of interest" description="Disordered" evidence="1">
    <location>
        <begin position="135"/>
        <end position="154"/>
    </location>
</feature>
<gene>
    <name evidence="2" type="ORF">CLODIP_2_CD11271</name>
</gene>
<evidence type="ECO:0000313" key="3">
    <source>
        <dbReference type="Proteomes" id="UP000494165"/>
    </source>
</evidence>
<reference evidence="2 3" key="1">
    <citation type="submission" date="2020-04" db="EMBL/GenBank/DDBJ databases">
        <authorList>
            <person name="Alioto T."/>
            <person name="Alioto T."/>
            <person name="Gomez Garrido J."/>
        </authorList>
    </citation>
    <scope>NUCLEOTIDE SEQUENCE [LARGE SCALE GENOMIC DNA]</scope>
</reference>
<evidence type="ECO:0000313" key="2">
    <source>
        <dbReference type="EMBL" id="CAB3385136.1"/>
    </source>
</evidence>
<keyword evidence="3" id="KW-1185">Reference proteome</keyword>
<accession>A0A8S1E4U2</accession>
<dbReference type="OrthoDB" id="6119141at2759"/>
<feature type="region of interest" description="Disordered" evidence="1">
    <location>
        <begin position="1"/>
        <end position="78"/>
    </location>
</feature>
<proteinExistence type="predicted"/>
<protein>
    <submittedName>
        <fullName evidence="2">Uncharacterized protein</fullName>
    </submittedName>
</protein>
<sequence>MEDSGIDSDPKQPTTKFLADNSFVKLTDSDTSPASSGGQITPRKATARELRRKLEKRIEQARKSHKAQEYKKGPSLIPIQRLPIPSTKIISARESKEQQPLVEWGSDDSDEDLPVNFFPSTKDKTATRQELTDTFSIEEMEMSPEEDEDLNLEPPKQIKSSWCCAPIPAIDWKCHIL</sequence>
<dbReference type="EMBL" id="CADEPI010000396">
    <property type="protein sequence ID" value="CAB3385136.1"/>
    <property type="molecule type" value="Genomic_DNA"/>
</dbReference>
<feature type="compositionally biased region" description="Polar residues" evidence="1">
    <location>
        <begin position="29"/>
        <end position="39"/>
    </location>
</feature>